<dbReference type="EMBL" id="CAXAMM010006047">
    <property type="protein sequence ID" value="CAK9009652.1"/>
    <property type="molecule type" value="Genomic_DNA"/>
</dbReference>
<organism evidence="2 3">
    <name type="scientific">Durusdinium trenchii</name>
    <dbReference type="NCBI Taxonomy" id="1381693"/>
    <lineage>
        <taxon>Eukaryota</taxon>
        <taxon>Sar</taxon>
        <taxon>Alveolata</taxon>
        <taxon>Dinophyceae</taxon>
        <taxon>Suessiales</taxon>
        <taxon>Symbiodiniaceae</taxon>
        <taxon>Durusdinium</taxon>
    </lineage>
</organism>
<keyword evidence="1" id="KW-0812">Transmembrane</keyword>
<accession>A0ABP0J5Q6</accession>
<evidence type="ECO:0000313" key="2">
    <source>
        <dbReference type="EMBL" id="CAK9009652.1"/>
    </source>
</evidence>
<evidence type="ECO:0000313" key="3">
    <source>
        <dbReference type="Proteomes" id="UP001642464"/>
    </source>
</evidence>
<comment type="caution">
    <text evidence="2">The sequence shown here is derived from an EMBL/GenBank/DDBJ whole genome shotgun (WGS) entry which is preliminary data.</text>
</comment>
<evidence type="ECO:0000256" key="1">
    <source>
        <dbReference type="SAM" id="Phobius"/>
    </source>
</evidence>
<keyword evidence="3" id="KW-1185">Reference proteome</keyword>
<keyword evidence="1" id="KW-1133">Transmembrane helix</keyword>
<protein>
    <submittedName>
        <fullName evidence="2">Uncharacterized protein</fullName>
    </submittedName>
</protein>
<reference evidence="2 3" key="1">
    <citation type="submission" date="2024-02" db="EMBL/GenBank/DDBJ databases">
        <authorList>
            <person name="Chen Y."/>
            <person name="Shah S."/>
            <person name="Dougan E. K."/>
            <person name="Thang M."/>
            <person name="Chan C."/>
        </authorList>
    </citation>
    <scope>NUCLEOTIDE SEQUENCE [LARGE SCALE GENOMIC DNA]</scope>
</reference>
<proteinExistence type="predicted"/>
<gene>
    <name evidence="2" type="ORF">SCF082_LOCUS10366</name>
</gene>
<keyword evidence="1" id="KW-0472">Membrane</keyword>
<sequence>MPRIASNHIFQEVFQKENGTSILTNLMELGTNLTESIDKASATLELQESAGDQKFVFFIIFFVLVPILTLCCVELVKVASDNYHSLMEGMQSKADSEGDIKKKVILKLFQTKFGSSARDALDSCLDQWHEVMPGLLKQAHIKPDEVPAKLIAARKNPRAFAMWVRHFLSMFMLAHGTNIAQNGLEGIGLAQCGKVACGGDLQYELDSSGLHKCNWQCPAGQHPDKVKSTQDPGMSVKSAEDAWKDVETPLAEYERSSVWSTIRKISYKWTSVDDASALKIMQMKTPTVMAPVLNFEGMRFEGKCSP</sequence>
<feature type="transmembrane region" description="Helical" evidence="1">
    <location>
        <begin position="55"/>
        <end position="76"/>
    </location>
</feature>
<dbReference type="Proteomes" id="UP001642464">
    <property type="component" value="Unassembled WGS sequence"/>
</dbReference>
<name>A0ABP0J5Q6_9DINO</name>